<reference evidence="2" key="1">
    <citation type="submission" date="2019-06" db="EMBL/GenBank/DDBJ databases">
        <authorList>
            <person name="Zheng W."/>
        </authorList>
    </citation>
    <scope>NUCLEOTIDE SEQUENCE</scope>
    <source>
        <strain evidence="2">QDHG01</strain>
    </source>
</reference>
<dbReference type="EMBL" id="RRYP01008879">
    <property type="protein sequence ID" value="TNV79468.1"/>
    <property type="molecule type" value="Genomic_DNA"/>
</dbReference>
<proteinExistence type="predicted"/>
<dbReference type="GO" id="GO:0016279">
    <property type="term" value="F:protein-lysine N-methyltransferase activity"/>
    <property type="evidence" value="ECO:0007669"/>
    <property type="project" value="TreeGrafter"/>
</dbReference>
<dbReference type="OrthoDB" id="326567at2759"/>
<dbReference type="Proteomes" id="UP000785679">
    <property type="component" value="Unassembled WGS sequence"/>
</dbReference>
<dbReference type="InterPro" id="IPR050600">
    <property type="entry name" value="SETD3_SETD6_MTase"/>
</dbReference>
<dbReference type="AlphaFoldDB" id="A0A8J8NQY8"/>
<accession>A0A8J8NQY8</accession>
<keyword evidence="1" id="KW-0732">Signal</keyword>
<sequence>MKSLIIVSQLYLFGTVCSLDQDIKELFQNKIRRYSNFSCDLAWTPEQGHHLVAIADIEKDQWLLKVPSKYAFHAWNEFPGKSYLREAAIKANISIPQNLVLALRIKSAFDSSETHFDTKDDQHFIRSVLQYYSELQLDDMPLWTQEDMVYYAENAAGQALDRGKKDRQEKYEQLMEGIKLVEDAEQFAKAISNFTEINFWWSVVSTRNHQVFNHELQQILSISDNEMNSLRKNNNFMSGNGMVNLLIPLIDLPNHHQPRNTNLTDFTKFTLHLSNTSVGVSTSTPIIKSDSQITYTYNPKYLDPFSLLNHYGFTSDNNPFATMLLTTPNYLAKIFNPNEKQMCTLINCAQNLKSNDQLTTYLLKREAIPQTDLMNIYRIKFVSKARDMDNEMLGYSIGRLQLKDRLNKENMFSVGNEIMSVMRYAQLIKDSLTLYPSVKEHKGKIKAIGENQGWRDHSGSRRKVLTHELSINRLQVLQVHFLYSLERGIDLIHQDLLQVIPQSK</sequence>
<comment type="caution">
    <text evidence="2">The sequence shown here is derived from an EMBL/GenBank/DDBJ whole genome shotgun (WGS) entry which is preliminary data.</text>
</comment>
<evidence type="ECO:0000256" key="1">
    <source>
        <dbReference type="SAM" id="SignalP"/>
    </source>
</evidence>
<dbReference type="PANTHER" id="PTHR13271">
    <property type="entry name" value="UNCHARACTERIZED PUTATIVE METHYLTRANSFERASE"/>
    <property type="match status" value="1"/>
</dbReference>
<evidence type="ECO:0000313" key="2">
    <source>
        <dbReference type="EMBL" id="TNV79468.1"/>
    </source>
</evidence>
<name>A0A8J8NQY8_HALGN</name>
<dbReference type="InterPro" id="IPR046341">
    <property type="entry name" value="SET_dom_sf"/>
</dbReference>
<evidence type="ECO:0008006" key="4">
    <source>
        <dbReference type="Google" id="ProtNLM"/>
    </source>
</evidence>
<feature type="chain" id="PRO_5035172162" description="SET domain-containing protein" evidence="1">
    <location>
        <begin position="19"/>
        <end position="504"/>
    </location>
</feature>
<keyword evidence="3" id="KW-1185">Reference proteome</keyword>
<evidence type="ECO:0000313" key="3">
    <source>
        <dbReference type="Proteomes" id="UP000785679"/>
    </source>
</evidence>
<organism evidence="2 3">
    <name type="scientific">Halteria grandinella</name>
    <dbReference type="NCBI Taxonomy" id="5974"/>
    <lineage>
        <taxon>Eukaryota</taxon>
        <taxon>Sar</taxon>
        <taxon>Alveolata</taxon>
        <taxon>Ciliophora</taxon>
        <taxon>Intramacronucleata</taxon>
        <taxon>Spirotrichea</taxon>
        <taxon>Stichotrichia</taxon>
        <taxon>Sporadotrichida</taxon>
        <taxon>Halteriidae</taxon>
        <taxon>Halteria</taxon>
    </lineage>
</organism>
<dbReference type="SUPFAM" id="SSF82199">
    <property type="entry name" value="SET domain"/>
    <property type="match status" value="1"/>
</dbReference>
<feature type="signal peptide" evidence="1">
    <location>
        <begin position="1"/>
        <end position="18"/>
    </location>
</feature>
<protein>
    <recommendedName>
        <fullName evidence="4">SET domain-containing protein</fullName>
    </recommendedName>
</protein>
<gene>
    <name evidence="2" type="ORF">FGO68_gene14564</name>
</gene>
<dbReference type="Gene3D" id="3.90.1410.10">
    <property type="entry name" value="set domain protein methyltransferase, domain 1"/>
    <property type="match status" value="1"/>
</dbReference>